<dbReference type="Proteomes" id="UP000236291">
    <property type="component" value="Unassembled WGS sequence"/>
</dbReference>
<reference evidence="1 2" key="1">
    <citation type="journal article" date="2014" name="Am. J. Bot.">
        <title>Genome assembly and annotation for red clover (Trifolium pratense; Fabaceae).</title>
        <authorList>
            <person name="Istvanek J."/>
            <person name="Jaros M."/>
            <person name="Krenek A."/>
            <person name="Repkova J."/>
        </authorList>
    </citation>
    <scope>NUCLEOTIDE SEQUENCE [LARGE SCALE GENOMIC DNA]</scope>
    <source>
        <strain evidence="2">cv. Tatra</strain>
        <tissue evidence="1">Young leaves</tissue>
    </source>
</reference>
<dbReference type="EMBL" id="ASHM01014063">
    <property type="protein sequence ID" value="PNX96017.1"/>
    <property type="molecule type" value="Genomic_DNA"/>
</dbReference>
<accession>A0A2K3MZ05</accession>
<organism evidence="1 2">
    <name type="scientific">Trifolium pratense</name>
    <name type="common">Red clover</name>
    <dbReference type="NCBI Taxonomy" id="57577"/>
    <lineage>
        <taxon>Eukaryota</taxon>
        <taxon>Viridiplantae</taxon>
        <taxon>Streptophyta</taxon>
        <taxon>Embryophyta</taxon>
        <taxon>Tracheophyta</taxon>
        <taxon>Spermatophyta</taxon>
        <taxon>Magnoliopsida</taxon>
        <taxon>eudicotyledons</taxon>
        <taxon>Gunneridae</taxon>
        <taxon>Pentapetalae</taxon>
        <taxon>rosids</taxon>
        <taxon>fabids</taxon>
        <taxon>Fabales</taxon>
        <taxon>Fabaceae</taxon>
        <taxon>Papilionoideae</taxon>
        <taxon>50 kb inversion clade</taxon>
        <taxon>NPAAA clade</taxon>
        <taxon>Hologalegina</taxon>
        <taxon>IRL clade</taxon>
        <taxon>Trifolieae</taxon>
        <taxon>Trifolium</taxon>
    </lineage>
</organism>
<sequence length="73" mass="8028">MGRRSMQIIWRAESGKSGHVKRNCPGGAAFEKDFEASASNVSLVLGDDGDLILKINKAKHEEILGMVQIQLFK</sequence>
<name>A0A2K3MZ05_TRIPR</name>
<evidence type="ECO:0000313" key="1">
    <source>
        <dbReference type="EMBL" id="PNX96017.1"/>
    </source>
</evidence>
<evidence type="ECO:0000313" key="2">
    <source>
        <dbReference type="Proteomes" id="UP000236291"/>
    </source>
</evidence>
<comment type="caution">
    <text evidence="1">The sequence shown here is derived from an EMBL/GenBank/DDBJ whole genome shotgun (WGS) entry which is preliminary data.</text>
</comment>
<gene>
    <name evidence="1" type="ORF">L195_g019217</name>
</gene>
<proteinExistence type="predicted"/>
<reference evidence="1 2" key="2">
    <citation type="journal article" date="2017" name="Front. Plant Sci.">
        <title>Gene Classification and Mining of Molecular Markers Useful in Red Clover (Trifolium pratense) Breeding.</title>
        <authorList>
            <person name="Istvanek J."/>
            <person name="Dluhosova J."/>
            <person name="Dluhos P."/>
            <person name="Patkova L."/>
            <person name="Nedelnik J."/>
            <person name="Repkova J."/>
        </authorList>
    </citation>
    <scope>NUCLEOTIDE SEQUENCE [LARGE SCALE GENOMIC DNA]</scope>
    <source>
        <strain evidence="2">cv. Tatra</strain>
        <tissue evidence="1">Young leaves</tissue>
    </source>
</reference>
<dbReference type="AlphaFoldDB" id="A0A2K3MZ05"/>
<protein>
    <submittedName>
        <fullName evidence="1">F-box protein</fullName>
    </submittedName>
</protein>